<dbReference type="GO" id="GO:0019853">
    <property type="term" value="P:L-ascorbic acid biosynthetic process"/>
    <property type="evidence" value="ECO:0007669"/>
    <property type="project" value="UniProtKB-KW"/>
</dbReference>
<dbReference type="Pfam" id="PF04030">
    <property type="entry name" value="ALO"/>
    <property type="match status" value="1"/>
</dbReference>
<dbReference type="SUPFAM" id="SSF56176">
    <property type="entry name" value="FAD-binding/transporter-associated domain-like"/>
    <property type="match status" value="1"/>
</dbReference>
<proteinExistence type="inferred from homology"/>
<dbReference type="InterPro" id="IPR010031">
    <property type="entry name" value="FAD_lactone_oxidase-like"/>
</dbReference>
<evidence type="ECO:0000256" key="1">
    <source>
        <dbReference type="ARBA" id="ARBA00001974"/>
    </source>
</evidence>
<keyword evidence="13" id="KW-1133">Transmembrane helix</keyword>
<evidence type="ECO:0000256" key="14">
    <source>
        <dbReference type="ARBA" id="ARBA00023002"/>
    </source>
</evidence>
<evidence type="ECO:0000313" key="19">
    <source>
        <dbReference type="EMBL" id="CAD7635279.1"/>
    </source>
</evidence>
<dbReference type="PIRSF" id="PIRSF000136">
    <property type="entry name" value="LGO_GLO"/>
    <property type="match status" value="1"/>
</dbReference>
<dbReference type="NCBIfam" id="TIGR01678">
    <property type="entry name" value="FAD_lactone_ox"/>
    <property type="match status" value="1"/>
</dbReference>
<keyword evidence="8 17" id="KW-0285">Flavoprotein</keyword>
<dbReference type="AlphaFoldDB" id="A0A7R9Q7L7"/>
<evidence type="ECO:0000256" key="2">
    <source>
        <dbReference type="ARBA" id="ARBA00003303"/>
    </source>
</evidence>
<dbReference type="Proteomes" id="UP000759131">
    <property type="component" value="Unassembled WGS sequence"/>
</dbReference>
<dbReference type="InterPro" id="IPR006093">
    <property type="entry name" value="Oxy_OxRdtase_FAD_BS"/>
</dbReference>
<comment type="subcellular location">
    <subcellularLocation>
        <location evidence="17">Microsome membrane</location>
        <topology evidence="17">Single-pass membrane protein</topology>
    </subcellularLocation>
    <subcellularLocation>
        <location evidence="17">Endoplasmic reticulum membrane</location>
        <topology evidence="17">Single-pass membrane protein</topology>
    </subcellularLocation>
    <subcellularLocation>
        <location evidence="3">Peroxisome</location>
    </subcellularLocation>
</comment>
<dbReference type="InterPro" id="IPR016166">
    <property type="entry name" value="FAD-bd_PCMH"/>
</dbReference>
<comment type="similarity">
    <text evidence="5 17">Belongs to the oxygen-dependent FAD-linked oxidoreductase family.</text>
</comment>
<dbReference type="GO" id="GO:0005789">
    <property type="term" value="C:endoplasmic reticulum membrane"/>
    <property type="evidence" value="ECO:0007669"/>
    <property type="project" value="UniProtKB-SubCell"/>
</dbReference>
<comment type="cofactor">
    <cofactor evidence="1 17">
        <name>FAD</name>
        <dbReference type="ChEBI" id="CHEBI:57692"/>
    </cofactor>
</comment>
<name>A0A7R9Q7L7_9ACAR</name>
<keyword evidence="13" id="KW-0472">Membrane</keyword>
<dbReference type="PROSITE" id="PS00862">
    <property type="entry name" value="OX2_COVAL_FAD"/>
    <property type="match status" value="1"/>
</dbReference>
<gene>
    <name evidence="19" type="ORF">OSB1V03_LOCUS15670</name>
</gene>
<dbReference type="GO" id="GO:0071949">
    <property type="term" value="F:FAD binding"/>
    <property type="evidence" value="ECO:0007669"/>
    <property type="project" value="UniProtKB-UniRule"/>
</dbReference>
<dbReference type="InterPro" id="IPR016167">
    <property type="entry name" value="FAD-bd_PCMH_sub1"/>
</dbReference>
<dbReference type="EMBL" id="OC871038">
    <property type="protein sequence ID" value="CAD7635279.1"/>
    <property type="molecule type" value="Genomic_DNA"/>
</dbReference>
<comment type="pathway">
    <text evidence="4 17">Cofactor biosynthesis; L-ascorbate biosynthesis via UDP-alpha-D-glucuronate pathway; L-ascorbate from UDP-alpha-D-glucuronate: step 4/4.</text>
</comment>
<evidence type="ECO:0000256" key="3">
    <source>
        <dbReference type="ARBA" id="ARBA00004275"/>
    </source>
</evidence>
<keyword evidence="12 17" id="KW-0492">Microsome</keyword>
<evidence type="ECO:0000256" key="12">
    <source>
        <dbReference type="ARBA" id="ARBA00022848"/>
    </source>
</evidence>
<evidence type="ECO:0000259" key="18">
    <source>
        <dbReference type="PROSITE" id="PS51387"/>
    </source>
</evidence>
<accession>A0A7R9Q7L7</accession>
<keyword evidence="17" id="KW-0060">Ascorbate biosynthesis</keyword>
<dbReference type="EMBL" id="CAJPIZ010016463">
    <property type="protein sequence ID" value="CAG2115709.1"/>
    <property type="molecule type" value="Genomic_DNA"/>
</dbReference>
<dbReference type="InterPro" id="IPR006094">
    <property type="entry name" value="Oxid_FAD_bind_N"/>
</dbReference>
<dbReference type="Pfam" id="PF01565">
    <property type="entry name" value="FAD_binding_4"/>
    <property type="match status" value="1"/>
</dbReference>
<dbReference type="OrthoDB" id="415825at2759"/>
<dbReference type="Gene3D" id="3.30.43.10">
    <property type="entry name" value="Uridine Diphospho-n-acetylenolpyruvylglucosamine Reductase, domain 2"/>
    <property type="match status" value="1"/>
</dbReference>
<organism evidence="19">
    <name type="scientific">Medioppia subpectinata</name>
    <dbReference type="NCBI Taxonomy" id="1979941"/>
    <lineage>
        <taxon>Eukaryota</taxon>
        <taxon>Metazoa</taxon>
        <taxon>Ecdysozoa</taxon>
        <taxon>Arthropoda</taxon>
        <taxon>Chelicerata</taxon>
        <taxon>Arachnida</taxon>
        <taxon>Acari</taxon>
        <taxon>Acariformes</taxon>
        <taxon>Sarcoptiformes</taxon>
        <taxon>Oribatida</taxon>
        <taxon>Brachypylina</taxon>
        <taxon>Oppioidea</taxon>
        <taxon>Oppiidae</taxon>
        <taxon>Medioppia</taxon>
    </lineage>
</organism>
<sequence length="456" mass="53015">MMGDFGVEAKGVKQIKFTNWSQTFSCEPNLYFVPKDVEELREIIFLAKSTNKKIRVVGCGHSPSDICCTDDYMISLRFFNNVLSINCETNTIRVEAGITLTEINAYLDSHKLAIPVLGSVSDITIAGVISTGTHGSGAKFGVLADYVLDMELITTSGDTIKCSRDENSDVFLSALSGLGAIGIIIRLTFQCEPAFLLYEYSYPSTLGEVLEELDEELKSCDHYRFLWFPHTDCVSVQNNNRIYNKEVTKYTASQRACNWFWDYAIGYYTLEFAYWLSTYYQPLVPYINRIWFWLQYSRPKERIDISHKVFNFECLFKQHVNEWSIPREKTAKVLLELKSWIERTPNIYVHFPVEVRFVKEDDIYLSPAYGRDSTFINIIMYRPYGKDVSHSAYWDQYEKIMKESGGRPHWAKAHRENASDFVKMYPYFRAWTQVRKRLDPINLLINSYLNRILNES</sequence>
<evidence type="ECO:0000256" key="4">
    <source>
        <dbReference type="ARBA" id="ARBA00004764"/>
    </source>
</evidence>
<evidence type="ECO:0000256" key="5">
    <source>
        <dbReference type="ARBA" id="ARBA00005466"/>
    </source>
</evidence>
<evidence type="ECO:0000256" key="16">
    <source>
        <dbReference type="ARBA" id="ARBA00048083"/>
    </source>
</evidence>
<reference evidence="19" key="1">
    <citation type="submission" date="2020-11" db="EMBL/GenBank/DDBJ databases">
        <authorList>
            <person name="Tran Van P."/>
        </authorList>
    </citation>
    <scope>NUCLEOTIDE SEQUENCE</scope>
</reference>
<dbReference type="PROSITE" id="PS51387">
    <property type="entry name" value="FAD_PCMH"/>
    <property type="match status" value="1"/>
</dbReference>
<dbReference type="GO" id="GO:0003885">
    <property type="term" value="F:D-arabinono-1,4-lactone oxidase activity"/>
    <property type="evidence" value="ECO:0007669"/>
    <property type="project" value="UniProtKB-UniRule"/>
</dbReference>
<keyword evidence="11 17" id="KW-0274">FAD</keyword>
<dbReference type="Gene3D" id="3.30.465.10">
    <property type="match status" value="1"/>
</dbReference>
<evidence type="ECO:0000256" key="7">
    <source>
        <dbReference type="ARBA" id="ARBA00017520"/>
    </source>
</evidence>
<dbReference type="Gene3D" id="3.30.70.2520">
    <property type="match status" value="1"/>
</dbReference>
<keyword evidence="10 17" id="KW-0256">Endoplasmic reticulum</keyword>
<dbReference type="GO" id="GO:0005777">
    <property type="term" value="C:peroxisome"/>
    <property type="evidence" value="ECO:0007669"/>
    <property type="project" value="UniProtKB-SubCell"/>
</dbReference>
<dbReference type="InterPro" id="IPR007173">
    <property type="entry name" value="ALO_C"/>
</dbReference>
<evidence type="ECO:0000256" key="10">
    <source>
        <dbReference type="ARBA" id="ARBA00022824"/>
    </source>
</evidence>
<keyword evidence="14 17" id="KW-0560">Oxidoreductase</keyword>
<protein>
    <recommendedName>
        <fullName evidence="7 17">L-gulonolactone oxidase</fullName>
        <shortName evidence="17">LGO</shortName>
        <ecNumber evidence="6 17">1.1.3.8</ecNumber>
    </recommendedName>
</protein>
<evidence type="ECO:0000313" key="20">
    <source>
        <dbReference type="Proteomes" id="UP000759131"/>
    </source>
</evidence>
<evidence type="ECO:0000256" key="13">
    <source>
        <dbReference type="ARBA" id="ARBA00022989"/>
    </source>
</evidence>
<evidence type="ECO:0000256" key="17">
    <source>
        <dbReference type="RuleBase" id="RU367158"/>
    </source>
</evidence>
<keyword evidence="20" id="KW-1185">Reference proteome</keyword>
<keyword evidence="15" id="KW-0576">Peroxisome</keyword>
<evidence type="ECO:0000256" key="6">
    <source>
        <dbReference type="ARBA" id="ARBA00013121"/>
    </source>
</evidence>
<dbReference type="PANTHER" id="PTHR43762:SF8">
    <property type="entry name" value="L-GULONOLACTONE OXIDASE"/>
    <property type="match status" value="1"/>
</dbReference>
<feature type="domain" description="FAD-binding PCMH-type" evidence="18">
    <location>
        <begin position="24"/>
        <end position="194"/>
    </location>
</feature>
<dbReference type="GO" id="GO:0050105">
    <property type="term" value="F:L-gulonolactone oxidase activity"/>
    <property type="evidence" value="ECO:0007669"/>
    <property type="project" value="UniProtKB-EC"/>
</dbReference>
<dbReference type="InterPro" id="IPR036318">
    <property type="entry name" value="FAD-bd_PCMH-like_sf"/>
</dbReference>
<comment type="function">
    <text evidence="2 17">Oxidizes L-gulono-1,4-lactone to hydrogen peroxide and L-xylo-hexulonolactone which spontaneously isomerizes to L-ascorbate.</text>
</comment>
<keyword evidence="9" id="KW-0812">Transmembrane</keyword>
<dbReference type="EC" id="1.1.3.8" evidence="6 17"/>
<evidence type="ECO:0000256" key="9">
    <source>
        <dbReference type="ARBA" id="ARBA00022692"/>
    </source>
</evidence>
<dbReference type="InterPro" id="IPR016169">
    <property type="entry name" value="FAD-bd_PCMH_sub2"/>
</dbReference>
<evidence type="ECO:0000256" key="8">
    <source>
        <dbReference type="ARBA" id="ARBA00022630"/>
    </source>
</evidence>
<evidence type="ECO:0000256" key="11">
    <source>
        <dbReference type="ARBA" id="ARBA00022827"/>
    </source>
</evidence>
<dbReference type="UniPathway" id="UPA00991">
    <property type="reaction ID" value="UER00939"/>
</dbReference>
<dbReference type="PANTHER" id="PTHR43762">
    <property type="entry name" value="L-GULONOLACTONE OXIDASE"/>
    <property type="match status" value="1"/>
</dbReference>
<comment type="catalytic activity">
    <reaction evidence="16 17">
        <text>L-gulono-1,4-lactone + O2 = L-ascorbate + H2O2 + H(+)</text>
        <dbReference type="Rhea" id="RHEA:32363"/>
        <dbReference type="ChEBI" id="CHEBI:15378"/>
        <dbReference type="ChEBI" id="CHEBI:15379"/>
        <dbReference type="ChEBI" id="CHEBI:16240"/>
        <dbReference type="ChEBI" id="CHEBI:17587"/>
        <dbReference type="ChEBI" id="CHEBI:38290"/>
        <dbReference type="EC" id="1.1.3.8"/>
    </reaction>
</comment>
<evidence type="ECO:0000256" key="15">
    <source>
        <dbReference type="ARBA" id="ARBA00023140"/>
    </source>
</evidence>
<dbReference type="InterPro" id="IPR030654">
    <property type="entry name" value="Sugar_lactone_oxidase"/>
</dbReference>